<gene>
    <name evidence="3" type="ORF">KGD84_30035</name>
</gene>
<name>A0ABX8BLS2_9ACTN</name>
<accession>A0ABX8BLS2</accession>
<dbReference type="PANTHER" id="PTHR30486">
    <property type="entry name" value="TWITCHING MOTILITY PROTEIN PILT"/>
    <property type="match status" value="1"/>
</dbReference>
<dbReference type="SUPFAM" id="SSF52540">
    <property type="entry name" value="P-loop containing nucleoside triphosphate hydrolases"/>
    <property type="match status" value="1"/>
</dbReference>
<evidence type="ECO:0000259" key="2">
    <source>
        <dbReference type="Pfam" id="PF00437"/>
    </source>
</evidence>
<dbReference type="Proteomes" id="UP000676079">
    <property type="component" value="Chromosome"/>
</dbReference>
<dbReference type="InterPro" id="IPR050921">
    <property type="entry name" value="T4SS_GSP_E_ATPase"/>
</dbReference>
<dbReference type="Gene3D" id="3.40.50.300">
    <property type="entry name" value="P-loop containing nucleotide triphosphate hydrolases"/>
    <property type="match status" value="1"/>
</dbReference>
<dbReference type="Gene3D" id="3.30.450.380">
    <property type="match status" value="1"/>
</dbReference>
<evidence type="ECO:0000256" key="1">
    <source>
        <dbReference type="ARBA" id="ARBA00006611"/>
    </source>
</evidence>
<reference evidence="3 4" key="1">
    <citation type="submission" date="2021-05" db="EMBL/GenBank/DDBJ databases">
        <title>Direct Submission.</title>
        <authorList>
            <person name="Li K."/>
            <person name="Gao J."/>
        </authorList>
    </citation>
    <scope>NUCLEOTIDE SEQUENCE [LARGE SCALE GENOMIC DNA]</scope>
    <source>
        <strain evidence="3 4">Mg02</strain>
    </source>
</reference>
<protein>
    <submittedName>
        <fullName evidence="3">CpaF family protein</fullName>
    </submittedName>
</protein>
<dbReference type="EMBL" id="CP074133">
    <property type="protein sequence ID" value="QUX22503.1"/>
    <property type="molecule type" value="Genomic_DNA"/>
</dbReference>
<dbReference type="CDD" id="cd01130">
    <property type="entry name" value="VirB11-like_ATPase"/>
    <property type="match status" value="1"/>
</dbReference>
<comment type="similarity">
    <text evidence="1">Belongs to the GSP E family.</text>
</comment>
<dbReference type="PANTHER" id="PTHR30486:SF6">
    <property type="entry name" value="TYPE IV PILUS RETRACTATION ATPASE PILT"/>
    <property type="match status" value="1"/>
</dbReference>
<dbReference type="InterPro" id="IPR027417">
    <property type="entry name" value="P-loop_NTPase"/>
</dbReference>
<dbReference type="RefSeq" id="WP_220563719.1">
    <property type="nucleotide sequence ID" value="NZ_CP074133.1"/>
</dbReference>
<dbReference type="InterPro" id="IPR001482">
    <property type="entry name" value="T2SS/T4SS_dom"/>
</dbReference>
<sequence length="432" mass="45852">MTATVPHLVPASSRSDELRAHALVLAAQITERLSAFPELGETPDTVARLVDEVLEDEAQKAVTRGGGWSPEQEGRLRKLITDHVLGLGAVEELLTEPGVENIHITGSEPVIVDFGAGRREERPPVVETDDDLVALVRRAAARALGGERRFDLSAPILSMELPGGERLSAIMPGIATRPSVTIRLHRDGFLRLGDLARAGTVDQAARDLLVAAVRARLNILISGATNAGKTTLLRALLGTVDAQRIITIEDSLELGLHRLGTNANVMALQGRPANIEGVGEVSLAELVRAALRMCPDRVIVGETRGPETLALLNAMSMGTDGSMSTIHASGSRQVFTKLAAYCAQSAERLNPSATAALVASALHLVVHLDTAPSGDRVVASIRQVVGVEGEQVISDELYLRDADQATGEVVCPPSGEVARRLMRAGYAVRGWV</sequence>
<proteinExistence type="inferred from homology"/>
<evidence type="ECO:0000313" key="4">
    <source>
        <dbReference type="Proteomes" id="UP000676079"/>
    </source>
</evidence>
<organism evidence="3 4">
    <name type="scientific">Nocardiopsis changdeensis</name>
    <dbReference type="NCBI Taxonomy" id="2831969"/>
    <lineage>
        <taxon>Bacteria</taxon>
        <taxon>Bacillati</taxon>
        <taxon>Actinomycetota</taxon>
        <taxon>Actinomycetes</taxon>
        <taxon>Streptosporangiales</taxon>
        <taxon>Nocardiopsidaceae</taxon>
        <taxon>Nocardiopsis</taxon>
    </lineage>
</organism>
<feature type="domain" description="Bacterial type II secretion system protein E" evidence="2">
    <location>
        <begin position="150"/>
        <end position="366"/>
    </location>
</feature>
<keyword evidence="4" id="KW-1185">Reference proteome</keyword>
<dbReference type="Pfam" id="PF00437">
    <property type="entry name" value="T2SSE"/>
    <property type="match status" value="1"/>
</dbReference>
<evidence type="ECO:0000313" key="3">
    <source>
        <dbReference type="EMBL" id="QUX22503.1"/>
    </source>
</evidence>